<dbReference type="InterPro" id="IPR041679">
    <property type="entry name" value="DNA2/NAM7-like_C"/>
</dbReference>
<dbReference type="STRING" id="1141098.A0A1Y2DER5"/>
<sequence length="208" mass="23126">MQSHAVSRGAQYSLDVSLFGCLVDAHHGTDPRIPFDTLDTQRVMHRSISKLIQSTLYPSIEDGGTAAQYPEVIGSYGSDDIAIITNYLGQLVRLRRAMEKLFETSVSEQDMEQIEARNADISADEYEASEPHKQPVVKKPLLKSIRLATVAKFQSEEAQVVVISLVRSKNGDECGFLSTDNRIDVLLSRAKHGIYLIGKAKTYDHVDM</sequence>
<proteinExistence type="predicted"/>
<feature type="domain" description="DNA2/NAM7 helicase-like C-terminal" evidence="1">
    <location>
        <begin position="79"/>
        <end position="200"/>
    </location>
</feature>
<dbReference type="OrthoDB" id="2423195at2759"/>
<dbReference type="InterPro" id="IPR045055">
    <property type="entry name" value="DNA2/NAM7-like"/>
</dbReference>
<dbReference type="InParanoid" id="A0A1Y2DER5"/>
<dbReference type="InterPro" id="IPR027417">
    <property type="entry name" value="P-loop_NTPase"/>
</dbReference>
<dbReference type="GeneID" id="63775067"/>
<accession>A0A1Y2DER5</accession>
<dbReference type="Proteomes" id="UP000193689">
    <property type="component" value="Unassembled WGS sequence"/>
</dbReference>
<comment type="caution">
    <text evidence="2">The sequence shown here is derived from an EMBL/GenBank/DDBJ whole genome shotgun (WGS) entry which is preliminary data.</text>
</comment>
<keyword evidence="3" id="KW-1185">Reference proteome</keyword>
<dbReference type="PANTHER" id="PTHR10887">
    <property type="entry name" value="DNA2/NAM7 HELICASE FAMILY"/>
    <property type="match status" value="1"/>
</dbReference>
<gene>
    <name evidence="2" type="ORF">BCR38DRAFT_413685</name>
</gene>
<name>A0A1Y2DER5_9PEZI</name>
<reference evidence="2 3" key="1">
    <citation type="submission" date="2016-07" db="EMBL/GenBank/DDBJ databases">
        <title>Pervasive Adenine N6-methylation of Active Genes in Fungi.</title>
        <authorList>
            <consortium name="DOE Joint Genome Institute"/>
            <person name="Mondo S.J."/>
            <person name="Dannebaum R.O."/>
            <person name="Kuo R.C."/>
            <person name="Labutti K."/>
            <person name="Haridas S."/>
            <person name="Kuo A."/>
            <person name="Salamov A."/>
            <person name="Ahrendt S.R."/>
            <person name="Lipzen A."/>
            <person name="Sullivan W."/>
            <person name="Andreopoulos W.B."/>
            <person name="Clum A."/>
            <person name="Lindquist E."/>
            <person name="Daum C."/>
            <person name="Ramamoorthy G.K."/>
            <person name="Gryganskyi A."/>
            <person name="Culley D."/>
            <person name="Magnuson J.K."/>
            <person name="James T.Y."/>
            <person name="O'Malley M.A."/>
            <person name="Stajich J.E."/>
            <person name="Spatafora J.W."/>
            <person name="Visel A."/>
            <person name="Grigoriev I.V."/>
        </authorList>
    </citation>
    <scope>NUCLEOTIDE SEQUENCE [LARGE SCALE GENOMIC DNA]</scope>
    <source>
        <strain evidence="2 3">CBS 129021</strain>
    </source>
</reference>
<dbReference type="GO" id="GO:0031048">
    <property type="term" value="P:regulatory ncRNA-mediated heterochromatin formation"/>
    <property type="evidence" value="ECO:0007669"/>
    <property type="project" value="TreeGrafter"/>
</dbReference>
<dbReference type="GO" id="GO:0031380">
    <property type="term" value="C:nuclear RNA-directed RNA polymerase complex"/>
    <property type="evidence" value="ECO:0007669"/>
    <property type="project" value="TreeGrafter"/>
</dbReference>
<dbReference type="PANTHER" id="PTHR10887:SF445">
    <property type="entry name" value="NFX1-TYPE ZINC FINGER-CONTAINING PROTEIN 1"/>
    <property type="match status" value="1"/>
</dbReference>
<dbReference type="RefSeq" id="XP_040710899.1">
    <property type="nucleotide sequence ID" value="XM_040858855.1"/>
</dbReference>
<protein>
    <submittedName>
        <fullName evidence="2">AAA domain-domain-containing protein</fullName>
    </submittedName>
</protein>
<dbReference type="Pfam" id="PF13087">
    <property type="entry name" value="AAA_12"/>
    <property type="match status" value="1"/>
</dbReference>
<evidence type="ECO:0000313" key="3">
    <source>
        <dbReference type="Proteomes" id="UP000193689"/>
    </source>
</evidence>
<dbReference type="AlphaFoldDB" id="A0A1Y2DER5"/>
<organism evidence="2 3">
    <name type="scientific">Pseudomassariella vexata</name>
    <dbReference type="NCBI Taxonomy" id="1141098"/>
    <lineage>
        <taxon>Eukaryota</taxon>
        <taxon>Fungi</taxon>
        <taxon>Dikarya</taxon>
        <taxon>Ascomycota</taxon>
        <taxon>Pezizomycotina</taxon>
        <taxon>Sordariomycetes</taxon>
        <taxon>Xylariomycetidae</taxon>
        <taxon>Amphisphaeriales</taxon>
        <taxon>Pseudomassariaceae</taxon>
        <taxon>Pseudomassariella</taxon>
    </lineage>
</organism>
<dbReference type="SUPFAM" id="SSF52540">
    <property type="entry name" value="P-loop containing nucleoside triphosphate hydrolases"/>
    <property type="match status" value="1"/>
</dbReference>
<dbReference type="Gene3D" id="3.40.50.300">
    <property type="entry name" value="P-loop containing nucleotide triphosphate hydrolases"/>
    <property type="match status" value="1"/>
</dbReference>
<evidence type="ECO:0000313" key="2">
    <source>
        <dbReference type="EMBL" id="ORY57770.1"/>
    </source>
</evidence>
<evidence type="ECO:0000259" key="1">
    <source>
        <dbReference type="Pfam" id="PF13087"/>
    </source>
</evidence>
<dbReference type="EMBL" id="MCFJ01000018">
    <property type="protein sequence ID" value="ORY57770.1"/>
    <property type="molecule type" value="Genomic_DNA"/>
</dbReference>